<keyword evidence="2" id="KW-1185">Reference proteome</keyword>
<gene>
    <name evidence="1" type="primary">Dwil\GK27485</name>
    <name evidence="1" type="ORF">Dwil_GK27485</name>
</gene>
<proteinExistence type="predicted"/>
<dbReference type="EMBL" id="CH964239">
    <property type="protein sequence ID" value="KRF99595.1"/>
    <property type="molecule type" value="Genomic_DNA"/>
</dbReference>
<evidence type="ECO:0000313" key="2">
    <source>
        <dbReference type="Proteomes" id="UP000007798"/>
    </source>
</evidence>
<dbReference type="Proteomes" id="UP000007798">
    <property type="component" value="Unassembled WGS sequence"/>
</dbReference>
<dbReference type="OrthoDB" id="8018571at2759"/>
<accession>A0A0Q9WU17</accession>
<evidence type="ECO:0000313" key="1">
    <source>
        <dbReference type="EMBL" id="KRF99595.1"/>
    </source>
</evidence>
<dbReference type="AlphaFoldDB" id="A0A0Q9WU17"/>
<reference evidence="1 2" key="1">
    <citation type="journal article" date="2007" name="Nature">
        <title>Evolution of genes and genomes on the Drosophila phylogeny.</title>
        <authorList>
            <consortium name="Drosophila 12 Genomes Consortium"/>
            <person name="Clark A.G."/>
            <person name="Eisen M.B."/>
            <person name="Smith D.R."/>
            <person name="Bergman C.M."/>
            <person name="Oliver B."/>
            <person name="Markow T.A."/>
            <person name="Kaufman T.C."/>
            <person name="Kellis M."/>
            <person name="Gelbart W."/>
            <person name="Iyer V.N."/>
            <person name="Pollard D.A."/>
            <person name="Sackton T.B."/>
            <person name="Larracuente A.M."/>
            <person name="Singh N.D."/>
            <person name="Abad J.P."/>
            <person name="Abt D.N."/>
            <person name="Adryan B."/>
            <person name="Aguade M."/>
            <person name="Akashi H."/>
            <person name="Anderson W.W."/>
            <person name="Aquadro C.F."/>
            <person name="Ardell D.H."/>
            <person name="Arguello R."/>
            <person name="Artieri C.G."/>
            <person name="Barbash D.A."/>
            <person name="Barker D."/>
            <person name="Barsanti P."/>
            <person name="Batterham P."/>
            <person name="Batzoglou S."/>
            <person name="Begun D."/>
            <person name="Bhutkar A."/>
            <person name="Blanco E."/>
            <person name="Bosak S.A."/>
            <person name="Bradley R.K."/>
            <person name="Brand A.D."/>
            <person name="Brent M.R."/>
            <person name="Brooks A.N."/>
            <person name="Brown R.H."/>
            <person name="Butlin R.K."/>
            <person name="Caggese C."/>
            <person name="Calvi B.R."/>
            <person name="Bernardo de Carvalho A."/>
            <person name="Caspi A."/>
            <person name="Castrezana S."/>
            <person name="Celniker S.E."/>
            <person name="Chang J.L."/>
            <person name="Chapple C."/>
            <person name="Chatterji S."/>
            <person name="Chinwalla A."/>
            <person name="Civetta A."/>
            <person name="Clifton S.W."/>
            <person name="Comeron J.M."/>
            <person name="Costello J.C."/>
            <person name="Coyne J.A."/>
            <person name="Daub J."/>
            <person name="David R.G."/>
            <person name="Delcher A.L."/>
            <person name="Delehaunty K."/>
            <person name="Do C.B."/>
            <person name="Ebling H."/>
            <person name="Edwards K."/>
            <person name="Eickbush T."/>
            <person name="Evans J.D."/>
            <person name="Filipski A."/>
            <person name="Findeiss S."/>
            <person name="Freyhult E."/>
            <person name="Fulton L."/>
            <person name="Fulton R."/>
            <person name="Garcia A.C."/>
            <person name="Gardiner A."/>
            <person name="Garfield D.A."/>
            <person name="Garvin B.E."/>
            <person name="Gibson G."/>
            <person name="Gilbert D."/>
            <person name="Gnerre S."/>
            <person name="Godfrey J."/>
            <person name="Good R."/>
            <person name="Gotea V."/>
            <person name="Gravely B."/>
            <person name="Greenberg A.J."/>
            <person name="Griffiths-Jones S."/>
            <person name="Gross S."/>
            <person name="Guigo R."/>
            <person name="Gustafson E.A."/>
            <person name="Haerty W."/>
            <person name="Hahn M.W."/>
            <person name="Halligan D.L."/>
            <person name="Halpern A.L."/>
            <person name="Halter G.M."/>
            <person name="Han M.V."/>
            <person name="Heger A."/>
            <person name="Hillier L."/>
            <person name="Hinrichs A.S."/>
            <person name="Holmes I."/>
            <person name="Hoskins R.A."/>
            <person name="Hubisz M.J."/>
            <person name="Hultmark D."/>
            <person name="Huntley M.A."/>
            <person name="Jaffe D.B."/>
            <person name="Jagadeeshan S."/>
            <person name="Jeck W.R."/>
            <person name="Johnson J."/>
            <person name="Jones C.D."/>
            <person name="Jordan W.C."/>
            <person name="Karpen G.H."/>
            <person name="Kataoka E."/>
            <person name="Keightley P.D."/>
            <person name="Kheradpour P."/>
            <person name="Kirkness E.F."/>
            <person name="Koerich L.B."/>
            <person name="Kristiansen K."/>
            <person name="Kudrna D."/>
            <person name="Kulathinal R.J."/>
            <person name="Kumar S."/>
            <person name="Kwok R."/>
            <person name="Lander E."/>
            <person name="Langley C.H."/>
            <person name="Lapoint R."/>
            <person name="Lazzaro B.P."/>
            <person name="Lee S.J."/>
            <person name="Levesque L."/>
            <person name="Li R."/>
            <person name="Lin C.F."/>
            <person name="Lin M.F."/>
            <person name="Lindblad-Toh K."/>
            <person name="Llopart A."/>
            <person name="Long M."/>
            <person name="Low L."/>
            <person name="Lozovsky E."/>
            <person name="Lu J."/>
            <person name="Luo M."/>
            <person name="Machado C.A."/>
            <person name="Makalowski W."/>
            <person name="Marzo M."/>
            <person name="Matsuda M."/>
            <person name="Matzkin L."/>
            <person name="McAllister B."/>
            <person name="McBride C.S."/>
            <person name="McKernan B."/>
            <person name="McKernan K."/>
            <person name="Mendez-Lago M."/>
            <person name="Minx P."/>
            <person name="Mollenhauer M.U."/>
            <person name="Montooth K."/>
            <person name="Mount S.M."/>
            <person name="Mu X."/>
            <person name="Myers E."/>
            <person name="Negre B."/>
            <person name="Newfeld S."/>
            <person name="Nielsen R."/>
            <person name="Noor M.A."/>
            <person name="O'Grady P."/>
            <person name="Pachter L."/>
            <person name="Papaceit M."/>
            <person name="Parisi M.J."/>
            <person name="Parisi M."/>
            <person name="Parts L."/>
            <person name="Pedersen J.S."/>
            <person name="Pesole G."/>
            <person name="Phillippy A.M."/>
            <person name="Ponting C.P."/>
            <person name="Pop M."/>
            <person name="Porcelli D."/>
            <person name="Powell J.R."/>
            <person name="Prohaska S."/>
            <person name="Pruitt K."/>
            <person name="Puig M."/>
            <person name="Quesneville H."/>
            <person name="Ram K.R."/>
            <person name="Rand D."/>
            <person name="Rasmussen M.D."/>
            <person name="Reed L.K."/>
            <person name="Reenan R."/>
            <person name="Reily A."/>
            <person name="Remington K.A."/>
            <person name="Rieger T.T."/>
            <person name="Ritchie M.G."/>
            <person name="Robin C."/>
            <person name="Rogers Y.H."/>
            <person name="Rohde C."/>
            <person name="Rozas J."/>
            <person name="Rubenfield M.J."/>
            <person name="Ruiz A."/>
            <person name="Russo S."/>
            <person name="Salzberg S.L."/>
            <person name="Sanchez-Gracia A."/>
            <person name="Saranga D.J."/>
            <person name="Sato H."/>
            <person name="Schaeffer S.W."/>
            <person name="Schatz M.C."/>
            <person name="Schlenke T."/>
            <person name="Schwartz R."/>
            <person name="Segarra C."/>
            <person name="Singh R.S."/>
            <person name="Sirot L."/>
            <person name="Sirota M."/>
            <person name="Sisneros N.B."/>
            <person name="Smith C.D."/>
            <person name="Smith T.F."/>
            <person name="Spieth J."/>
            <person name="Stage D.E."/>
            <person name="Stark A."/>
            <person name="Stephan W."/>
            <person name="Strausberg R.L."/>
            <person name="Strempel S."/>
            <person name="Sturgill D."/>
            <person name="Sutton G."/>
            <person name="Sutton G.G."/>
            <person name="Tao W."/>
            <person name="Teichmann S."/>
            <person name="Tobari Y.N."/>
            <person name="Tomimura Y."/>
            <person name="Tsolas J.M."/>
            <person name="Valente V.L."/>
            <person name="Venter E."/>
            <person name="Venter J.C."/>
            <person name="Vicario S."/>
            <person name="Vieira F.G."/>
            <person name="Vilella A.J."/>
            <person name="Villasante A."/>
            <person name="Walenz B."/>
            <person name="Wang J."/>
            <person name="Wasserman M."/>
            <person name="Watts T."/>
            <person name="Wilson D."/>
            <person name="Wilson R.K."/>
            <person name="Wing R.A."/>
            <person name="Wolfner M.F."/>
            <person name="Wong A."/>
            <person name="Wong G.K."/>
            <person name="Wu C.I."/>
            <person name="Wu G."/>
            <person name="Yamamoto D."/>
            <person name="Yang H.P."/>
            <person name="Yang S.P."/>
            <person name="Yorke J.A."/>
            <person name="Yoshida K."/>
            <person name="Zdobnov E."/>
            <person name="Zhang P."/>
            <person name="Zhang Y."/>
            <person name="Zimin A.V."/>
            <person name="Baldwin J."/>
            <person name="Abdouelleil A."/>
            <person name="Abdulkadir J."/>
            <person name="Abebe A."/>
            <person name="Abera B."/>
            <person name="Abreu J."/>
            <person name="Acer S.C."/>
            <person name="Aftuck L."/>
            <person name="Alexander A."/>
            <person name="An P."/>
            <person name="Anderson E."/>
            <person name="Anderson S."/>
            <person name="Arachi H."/>
            <person name="Azer M."/>
            <person name="Bachantsang P."/>
            <person name="Barry A."/>
            <person name="Bayul T."/>
            <person name="Berlin A."/>
            <person name="Bessette D."/>
            <person name="Bloom T."/>
            <person name="Blye J."/>
            <person name="Boguslavskiy L."/>
            <person name="Bonnet C."/>
            <person name="Boukhgalter B."/>
            <person name="Bourzgui I."/>
            <person name="Brown A."/>
            <person name="Cahill P."/>
            <person name="Channer S."/>
            <person name="Cheshatsang Y."/>
            <person name="Chuda L."/>
            <person name="Citroen M."/>
            <person name="Collymore A."/>
            <person name="Cooke P."/>
            <person name="Costello M."/>
            <person name="D'Aco K."/>
            <person name="Daza R."/>
            <person name="De Haan G."/>
            <person name="DeGray S."/>
            <person name="DeMaso C."/>
            <person name="Dhargay N."/>
            <person name="Dooley K."/>
            <person name="Dooley E."/>
            <person name="Doricent M."/>
            <person name="Dorje P."/>
            <person name="Dorjee K."/>
            <person name="Dupes A."/>
            <person name="Elong R."/>
            <person name="Falk J."/>
            <person name="Farina A."/>
            <person name="Faro S."/>
            <person name="Ferguson D."/>
            <person name="Fisher S."/>
            <person name="Foley C.D."/>
            <person name="Franke A."/>
            <person name="Friedrich D."/>
            <person name="Gadbois L."/>
            <person name="Gearin G."/>
            <person name="Gearin C.R."/>
            <person name="Giannoukos G."/>
            <person name="Goode T."/>
            <person name="Graham J."/>
            <person name="Grandbois E."/>
            <person name="Grewal S."/>
            <person name="Gyaltsen K."/>
            <person name="Hafez N."/>
            <person name="Hagos B."/>
            <person name="Hall J."/>
            <person name="Henson C."/>
            <person name="Hollinger A."/>
            <person name="Honan T."/>
            <person name="Huard M.D."/>
            <person name="Hughes L."/>
            <person name="Hurhula B."/>
            <person name="Husby M.E."/>
            <person name="Kamat A."/>
            <person name="Kanga B."/>
            <person name="Kashin S."/>
            <person name="Khazanovich D."/>
            <person name="Kisner P."/>
            <person name="Lance K."/>
            <person name="Lara M."/>
            <person name="Lee W."/>
            <person name="Lennon N."/>
            <person name="Letendre F."/>
            <person name="LeVine R."/>
            <person name="Lipovsky A."/>
            <person name="Liu X."/>
            <person name="Liu J."/>
            <person name="Liu S."/>
            <person name="Lokyitsang T."/>
            <person name="Lokyitsang Y."/>
            <person name="Lubonja R."/>
            <person name="Lui A."/>
            <person name="MacDonald P."/>
            <person name="Magnisalis V."/>
            <person name="Maru K."/>
            <person name="Matthews C."/>
            <person name="McCusker W."/>
            <person name="McDonough S."/>
            <person name="Mehta T."/>
            <person name="Meldrim J."/>
            <person name="Meneus L."/>
            <person name="Mihai O."/>
            <person name="Mihalev A."/>
            <person name="Mihova T."/>
            <person name="Mittelman R."/>
            <person name="Mlenga V."/>
            <person name="Montmayeur A."/>
            <person name="Mulrain L."/>
            <person name="Navidi A."/>
            <person name="Naylor J."/>
            <person name="Negash T."/>
            <person name="Nguyen T."/>
            <person name="Nguyen N."/>
            <person name="Nicol R."/>
            <person name="Norbu C."/>
            <person name="Norbu N."/>
            <person name="Novod N."/>
            <person name="O'Neill B."/>
            <person name="Osman S."/>
            <person name="Markiewicz E."/>
            <person name="Oyono O.L."/>
            <person name="Patti C."/>
            <person name="Phunkhang P."/>
            <person name="Pierre F."/>
            <person name="Priest M."/>
            <person name="Raghuraman S."/>
            <person name="Rege F."/>
            <person name="Reyes R."/>
            <person name="Rise C."/>
            <person name="Rogov P."/>
            <person name="Ross K."/>
            <person name="Ryan E."/>
            <person name="Settipalli S."/>
            <person name="Shea T."/>
            <person name="Sherpa N."/>
            <person name="Shi L."/>
            <person name="Shih D."/>
            <person name="Sparrow T."/>
            <person name="Spaulding J."/>
            <person name="Stalker J."/>
            <person name="Stange-Thomann N."/>
            <person name="Stavropoulos S."/>
            <person name="Stone C."/>
            <person name="Strader C."/>
            <person name="Tesfaye S."/>
            <person name="Thomson T."/>
            <person name="Thoulutsang Y."/>
            <person name="Thoulutsang D."/>
            <person name="Topham K."/>
            <person name="Topping I."/>
            <person name="Tsamla T."/>
            <person name="Vassiliev H."/>
            <person name="Vo A."/>
            <person name="Wangchuk T."/>
            <person name="Wangdi T."/>
            <person name="Weiand M."/>
            <person name="Wilkinson J."/>
            <person name="Wilson A."/>
            <person name="Yadav S."/>
            <person name="Young G."/>
            <person name="Yu Q."/>
            <person name="Zembek L."/>
            <person name="Zhong D."/>
            <person name="Zimmer A."/>
            <person name="Zwirko Z."/>
            <person name="Jaffe D.B."/>
            <person name="Alvarez P."/>
            <person name="Brockman W."/>
            <person name="Butler J."/>
            <person name="Chin C."/>
            <person name="Gnerre S."/>
            <person name="Grabherr M."/>
            <person name="Kleber M."/>
            <person name="Mauceli E."/>
            <person name="MacCallum I."/>
        </authorList>
    </citation>
    <scope>NUCLEOTIDE SEQUENCE [LARGE SCALE GENOMIC DNA]</scope>
    <source>
        <strain evidence="2">Tucson 14030-0811.24</strain>
    </source>
</reference>
<sequence>MSSAAWSLLFHVDLVPPNWLIPTPVPSEEWYRNRRQVVAPDWLRGPVLPVNSQSAVVRVTPQNLQETAAIRASIQKAINEGSYVVATDPQQVGGMG</sequence>
<name>A0A0Q9WU17_DROWI</name>
<organism evidence="1 2">
    <name type="scientific">Drosophila willistoni</name>
    <name type="common">Fruit fly</name>
    <dbReference type="NCBI Taxonomy" id="7260"/>
    <lineage>
        <taxon>Eukaryota</taxon>
        <taxon>Metazoa</taxon>
        <taxon>Ecdysozoa</taxon>
        <taxon>Arthropoda</taxon>
        <taxon>Hexapoda</taxon>
        <taxon>Insecta</taxon>
        <taxon>Pterygota</taxon>
        <taxon>Neoptera</taxon>
        <taxon>Endopterygota</taxon>
        <taxon>Diptera</taxon>
        <taxon>Brachycera</taxon>
        <taxon>Muscomorpha</taxon>
        <taxon>Ephydroidea</taxon>
        <taxon>Drosophilidae</taxon>
        <taxon>Drosophila</taxon>
        <taxon>Sophophora</taxon>
    </lineage>
</organism>
<dbReference type="InParanoid" id="A0A0Q9WU17"/>
<protein>
    <submittedName>
        <fullName evidence="1">Uncharacterized protein</fullName>
    </submittedName>
</protein>